<evidence type="ECO:0000313" key="2">
    <source>
        <dbReference type="Proteomes" id="UP000579153"/>
    </source>
</evidence>
<reference evidence="1 2" key="1">
    <citation type="submission" date="2020-08" db="EMBL/GenBank/DDBJ databases">
        <title>Sequencing the genomes of 1000 actinobacteria strains.</title>
        <authorList>
            <person name="Klenk H.-P."/>
        </authorList>
    </citation>
    <scope>NUCLEOTIDE SEQUENCE [LARGE SCALE GENOMIC DNA]</scope>
    <source>
        <strain evidence="1 2">DSM 45507</strain>
    </source>
</reference>
<gene>
    <name evidence="1" type="ORF">HD596_009279</name>
</gene>
<dbReference type="EMBL" id="JACHMB010000001">
    <property type="protein sequence ID" value="MBB5782523.1"/>
    <property type="molecule type" value="Genomic_DNA"/>
</dbReference>
<protein>
    <submittedName>
        <fullName evidence="1">Uncharacterized protein</fullName>
    </submittedName>
</protein>
<keyword evidence="2" id="KW-1185">Reference proteome</keyword>
<proteinExistence type="predicted"/>
<sequence>MLWPVLRVLAHGDLAADQVRQLIGTLGLDEVPRAEGPGNEASLAHRAFTDDAGARLVLDLSKVGASGWLLALLSGGGQPSPETVESHRRRLRDAAQHLGLTIVQVDPARTADEVFLPAAPDEGAIGQSWDLPYDELDHLWPHLGVGADAPREVKKVRLEAMTRAPVWADAPDRLRRQAAEFLRD</sequence>
<evidence type="ECO:0000313" key="1">
    <source>
        <dbReference type="EMBL" id="MBB5782523.1"/>
    </source>
</evidence>
<dbReference type="RefSeq" id="WP_185075595.1">
    <property type="nucleotide sequence ID" value="NZ_JACHMB010000001.1"/>
</dbReference>
<dbReference type="Proteomes" id="UP000579153">
    <property type="component" value="Unassembled WGS sequence"/>
</dbReference>
<accession>A0A7W9GEW3</accession>
<comment type="caution">
    <text evidence="1">The sequence shown here is derived from an EMBL/GenBank/DDBJ whole genome shotgun (WGS) entry which is preliminary data.</text>
</comment>
<dbReference type="AlphaFoldDB" id="A0A7W9GEW3"/>
<organism evidence="1 2">
    <name type="scientific">Nonomuraea jabiensis</name>
    <dbReference type="NCBI Taxonomy" id="882448"/>
    <lineage>
        <taxon>Bacteria</taxon>
        <taxon>Bacillati</taxon>
        <taxon>Actinomycetota</taxon>
        <taxon>Actinomycetes</taxon>
        <taxon>Streptosporangiales</taxon>
        <taxon>Streptosporangiaceae</taxon>
        <taxon>Nonomuraea</taxon>
    </lineage>
</organism>
<name>A0A7W9GEW3_9ACTN</name>